<keyword evidence="5" id="KW-0539">Nucleus</keyword>
<comment type="caution">
    <text evidence="7">The sequence shown here is derived from an EMBL/GenBank/DDBJ whole genome shotgun (WGS) entry which is preliminary data.</text>
</comment>
<keyword evidence="4" id="KW-0234">DNA repair</keyword>
<dbReference type="GO" id="GO:0000724">
    <property type="term" value="P:double-strand break repair via homologous recombination"/>
    <property type="evidence" value="ECO:0007669"/>
    <property type="project" value="TreeGrafter"/>
</dbReference>
<dbReference type="InterPro" id="IPR036420">
    <property type="entry name" value="BRCT_dom_sf"/>
</dbReference>
<dbReference type="Pfam" id="PF00533">
    <property type="entry name" value="BRCT"/>
    <property type="match status" value="1"/>
</dbReference>
<dbReference type="InterPro" id="IPR031099">
    <property type="entry name" value="BRCA1-associated"/>
</dbReference>
<evidence type="ECO:0000313" key="8">
    <source>
        <dbReference type="Proteomes" id="UP001058974"/>
    </source>
</evidence>
<dbReference type="Gramene" id="Psat06G0258300-T1">
    <property type="protein sequence ID" value="KAI5396420.1"/>
    <property type="gene ID" value="KIW84_062583"/>
</dbReference>
<dbReference type="GO" id="GO:0005634">
    <property type="term" value="C:nucleus"/>
    <property type="evidence" value="ECO:0007669"/>
    <property type="project" value="UniProtKB-SubCell"/>
</dbReference>
<reference evidence="7 8" key="1">
    <citation type="journal article" date="2022" name="Nat. Genet.">
        <title>Improved pea reference genome and pan-genome highlight genomic features and evolutionary characteristics.</title>
        <authorList>
            <person name="Yang T."/>
            <person name="Liu R."/>
            <person name="Luo Y."/>
            <person name="Hu S."/>
            <person name="Wang D."/>
            <person name="Wang C."/>
            <person name="Pandey M.K."/>
            <person name="Ge S."/>
            <person name="Xu Q."/>
            <person name="Li N."/>
            <person name="Li G."/>
            <person name="Huang Y."/>
            <person name="Saxena R.K."/>
            <person name="Ji Y."/>
            <person name="Li M."/>
            <person name="Yan X."/>
            <person name="He Y."/>
            <person name="Liu Y."/>
            <person name="Wang X."/>
            <person name="Xiang C."/>
            <person name="Varshney R.K."/>
            <person name="Ding H."/>
            <person name="Gao S."/>
            <person name="Zong X."/>
        </authorList>
    </citation>
    <scope>NUCLEOTIDE SEQUENCE [LARGE SCALE GENOMIC DNA]</scope>
    <source>
        <strain evidence="7 8">cv. Zhongwan 6</strain>
    </source>
</reference>
<dbReference type="EMBL" id="JAMSHJ010000006">
    <property type="protein sequence ID" value="KAI5396420.1"/>
    <property type="molecule type" value="Genomic_DNA"/>
</dbReference>
<dbReference type="GO" id="GO:0045944">
    <property type="term" value="P:positive regulation of transcription by RNA polymerase II"/>
    <property type="evidence" value="ECO:0007669"/>
    <property type="project" value="TreeGrafter"/>
</dbReference>
<dbReference type="AlphaFoldDB" id="A0A9D4W678"/>
<comment type="subcellular location">
    <subcellularLocation>
        <location evidence="1">Nucleus</location>
    </subcellularLocation>
</comment>
<evidence type="ECO:0000256" key="5">
    <source>
        <dbReference type="ARBA" id="ARBA00023242"/>
    </source>
</evidence>
<dbReference type="Proteomes" id="UP001058974">
    <property type="component" value="Chromosome 6"/>
</dbReference>
<name>A0A9D4W678_PEA</name>
<evidence type="ECO:0000313" key="7">
    <source>
        <dbReference type="EMBL" id="KAI5396420.1"/>
    </source>
</evidence>
<evidence type="ECO:0000259" key="6">
    <source>
        <dbReference type="SMART" id="SM00292"/>
    </source>
</evidence>
<evidence type="ECO:0000256" key="3">
    <source>
        <dbReference type="ARBA" id="ARBA00022763"/>
    </source>
</evidence>
<dbReference type="Gene3D" id="3.40.50.10190">
    <property type="entry name" value="BRCT domain"/>
    <property type="match status" value="1"/>
</dbReference>
<dbReference type="PANTHER" id="PTHR13763:SF9">
    <property type="entry name" value="BRCA1-ASSOCIATED RING DOMAIN PROTEIN 1"/>
    <property type="match status" value="1"/>
</dbReference>
<evidence type="ECO:0000256" key="4">
    <source>
        <dbReference type="ARBA" id="ARBA00023204"/>
    </source>
</evidence>
<sequence>MLVQGIMCIISCYVPLIQMSHFQLRTPVIRKSQFKSILFHLNCHFNSQTTCWGGLKNSGKKMVFCGSALSNEEKVILINFSSKIRATVTKCWTSNVTHAIAATEANGACSRTMKVLRAILNGRWILNEEWNCCWHIGHGSTSI</sequence>
<evidence type="ECO:0000256" key="1">
    <source>
        <dbReference type="ARBA" id="ARBA00004123"/>
    </source>
</evidence>
<keyword evidence="8" id="KW-1185">Reference proteome</keyword>
<organism evidence="7 8">
    <name type="scientific">Pisum sativum</name>
    <name type="common">Garden pea</name>
    <name type="synonym">Lathyrus oleraceus</name>
    <dbReference type="NCBI Taxonomy" id="3888"/>
    <lineage>
        <taxon>Eukaryota</taxon>
        <taxon>Viridiplantae</taxon>
        <taxon>Streptophyta</taxon>
        <taxon>Embryophyta</taxon>
        <taxon>Tracheophyta</taxon>
        <taxon>Spermatophyta</taxon>
        <taxon>Magnoliopsida</taxon>
        <taxon>eudicotyledons</taxon>
        <taxon>Gunneridae</taxon>
        <taxon>Pentapetalae</taxon>
        <taxon>rosids</taxon>
        <taxon>fabids</taxon>
        <taxon>Fabales</taxon>
        <taxon>Fabaceae</taxon>
        <taxon>Papilionoideae</taxon>
        <taxon>50 kb inversion clade</taxon>
        <taxon>NPAAA clade</taxon>
        <taxon>Hologalegina</taxon>
        <taxon>IRL clade</taxon>
        <taxon>Fabeae</taxon>
        <taxon>Lathyrus</taxon>
    </lineage>
</organism>
<dbReference type="SMART" id="SM00292">
    <property type="entry name" value="BRCT"/>
    <property type="match status" value="1"/>
</dbReference>
<evidence type="ECO:0000256" key="2">
    <source>
        <dbReference type="ARBA" id="ARBA00022737"/>
    </source>
</evidence>
<dbReference type="SUPFAM" id="SSF52113">
    <property type="entry name" value="BRCT domain"/>
    <property type="match status" value="1"/>
</dbReference>
<gene>
    <name evidence="7" type="ORF">KIW84_062583</name>
</gene>
<dbReference type="InterPro" id="IPR001357">
    <property type="entry name" value="BRCT_dom"/>
</dbReference>
<dbReference type="PANTHER" id="PTHR13763">
    <property type="entry name" value="BREAST CANCER TYPE 1 SUSCEPTIBILITY PROTEIN BRCA1"/>
    <property type="match status" value="1"/>
</dbReference>
<accession>A0A9D4W678</accession>
<feature type="domain" description="BRCT" evidence="6">
    <location>
        <begin position="54"/>
        <end position="133"/>
    </location>
</feature>
<dbReference type="GO" id="GO:0004842">
    <property type="term" value="F:ubiquitin-protein transferase activity"/>
    <property type="evidence" value="ECO:0007669"/>
    <property type="project" value="TreeGrafter"/>
</dbReference>
<proteinExistence type="predicted"/>
<keyword evidence="2" id="KW-0677">Repeat</keyword>
<keyword evidence="3" id="KW-0227">DNA damage</keyword>
<protein>
    <recommendedName>
        <fullName evidence="6">BRCT domain-containing protein</fullName>
    </recommendedName>
</protein>